<feature type="compositionally biased region" description="Basic and acidic residues" evidence="3">
    <location>
        <begin position="849"/>
        <end position="859"/>
    </location>
</feature>
<evidence type="ECO:0000256" key="3">
    <source>
        <dbReference type="SAM" id="MobiDB-lite"/>
    </source>
</evidence>
<protein>
    <recommendedName>
        <fullName evidence="8">Tyrosine-protein phosphatase non-receptor type 6</fullName>
    </recommendedName>
</protein>
<evidence type="ECO:0000259" key="5">
    <source>
        <dbReference type="PROSITE" id="PS50206"/>
    </source>
</evidence>
<evidence type="ECO:0008006" key="8">
    <source>
        <dbReference type="Google" id="ProtNLM"/>
    </source>
</evidence>
<dbReference type="AlphaFoldDB" id="A0A395NQ63"/>
<evidence type="ECO:0000313" key="6">
    <source>
        <dbReference type="EMBL" id="RFU78138.1"/>
    </source>
</evidence>
<name>A0A395NQ63_TRIAR</name>
<proteinExistence type="predicted"/>
<feature type="compositionally biased region" description="Low complexity" evidence="3">
    <location>
        <begin position="505"/>
        <end position="523"/>
    </location>
</feature>
<evidence type="ECO:0000256" key="1">
    <source>
        <dbReference type="PROSITE-ProRule" id="PRU00108"/>
    </source>
</evidence>
<dbReference type="Gene3D" id="3.40.250.10">
    <property type="entry name" value="Rhodanese-like domain"/>
    <property type="match status" value="1"/>
</dbReference>
<feature type="domain" description="Rhodanese" evidence="5">
    <location>
        <begin position="680"/>
        <end position="794"/>
    </location>
</feature>
<dbReference type="GO" id="GO:0003677">
    <property type="term" value="F:DNA binding"/>
    <property type="evidence" value="ECO:0007669"/>
    <property type="project" value="UniProtKB-UniRule"/>
</dbReference>
<dbReference type="InterPro" id="IPR001356">
    <property type="entry name" value="HD"/>
</dbReference>
<dbReference type="OrthoDB" id="4760831at2759"/>
<dbReference type="EMBL" id="PXOA01000231">
    <property type="protein sequence ID" value="RFU78138.1"/>
    <property type="molecule type" value="Genomic_DNA"/>
</dbReference>
<dbReference type="STRING" id="490622.A0A395NQ63"/>
<dbReference type="InterPro" id="IPR036873">
    <property type="entry name" value="Rhodanese-like_dom_sf"/>
</dbReference>
<feature type="compositionally biased region" description="Low complexity" evidence="3">
    <location>
        <begin position="545"/>
        <end position="562"/>
    </location>
</feature>
<feature type="domain" description="Homeobox" evidence="4">
    <location>
        <begin position="593"/>
        <end position="645"/>
    </location>
</feature>
<dbReference type="InterPro" id="IPR001763">
    <property type="entry name" value="Rhodanese-like_dom"/>
</dbReference>
<comment type="subcellular location">
    <subcellularLocation>
        <location evidence="1 2">Nucleus</location>
    </subcellularLocation>
</comment>
<sequence>MSSDQQPYVTIRARRPADGDGIRNGASPVRWKPRPLFAFAAMGPRDVHARSATHDISRASFHVKHIGQFAQRLEDSAARAFPNRGRASQRYKNVQALLVHWGSDDLFVLPELEDLEKCLREDYAFGTDIFSIPSENSHLELMMRIGQLIKDHESPDTLFIVYYGGHARIDDSRQSTWCATRDPDSPWLQWSAIQTLLERSKSDVLILLDCCAGAASATFPTGNSITETISASSWDAIAPDPGRYSFTNALIEVLQEWRHRVFSAAMLHAEVLARLKHPRPITINGKHFEARSTPVHFMMTANHKAPSIELSRALPVEKRSLSAPTIPHMDVEPNGGPVGGVASMTSVGRAGSPADALLGNPVPSEPTEDTPHVMISLALEDDQRLDINAWEQWLNAFPAMAKYVKIQGVFKSHSTLVLVSMPVMIWDLLPEDPATSFIAFIRSNNIAAQKPRPSPISTSVPASRYQSEMVGPDTASFISGVSGTTFAPTEISRFGGQFRESFSFSSARDTRSARSAVPSSQPATPQPGPAPSSSSPSNRQQLPFSRSMSSAASLPGSSSFSSSPVISRQMILNQQQSQRRTTFGGADVPEPQSFSAHVEKRLEEYYQLQPLPNDGESAFLASNLGIEPSHLGLWFHHRRERDLVTSRLATMKVGDIPFSEGGGPLLILPADLSQLLEISQPGQTLLFDIRPRSEYQRSHIRGAINLRVPQNFIKDASIEMIGRTISEEHGHDAFSKWKEARCMVFYSRGLESAWECPSASSILYKLSKCGWTGRSFVLKGHYREFSASFGKYVVDSKQSPDAESTEQSKELAKEAAVNATQNYEQYTQWLAHVEAEDRSRTNTSSPTRTSERTEFVDSQEHELEAELMARCGDLYRKIQDVQAGRDSAWHDNFDVKAPMVEYLDRGLAKVRAYQPSPQQMPASSKLAAEGYFDRPPHEQDDVDDYVEVSKGSDSTGVIRPGVQASAEKGSPSEEPLRRGRGGGILNKVFRRT</sequence>
<feature type="DNA-binding region" description="Homeobox" evidence="1">
    <location>
        <begin position="595"/>
        <end position="646"/>
    </location>
</feature>
<evidence type="ECO:0000259" key="4">
    <source>
        <dbReference type="PROSITE" id="PS50071"/>
    </source>
</evidence>
<dbReference type="GO" id="GO:0005634">
    <property type="term" value="C:nucleus"/>
    <property type="evidence" value="ECO:0007669"/>
    <property type="project" value="UniProtKB-SubCell"/>
</dbReference>
<dbReference type="Pfam" id="PF00046">
    <property type="entry name" value="Homeodomain"/>
    <property type="match status" value="1"/>
</dbReference>
<evidence type="ECO:0000313" key="7">
    <source>
        <dbReference type="Proteomes" id="UP000266272"/>
    </source>
</evidence>
<feature type="region of interest" description="Disordered" evidence="3">
    <location>
        <begin position="505"/>
        <end position="562"/>
    </location>
</feature>
<dbReference type="Proteomes" id="UP000266272">
    <property type="component" value="Unassembled WGS sequence"/>
</dbReference>
<dbReference type="Pfam" id="PF00581">
    <property type="entry name" value="Rhodanese"/>
    <property type="match status" value="1"/>
</dbReference>
<feature type="region of interest" description="Disordered" evidence="3">
    <location>
        <begin position="834"/>
        <end position="859"/>
    </location>
</feature>
<comment type="caution">
    <text evidence="6">The sequence shown here is derived from an EMBL/GenBank/DDBJ whole genome shotgun (WGS) entry which is preliminary data.</text>
</comment>
<gene>
    <name evidence="6" type="ORF">TARUN_4070</name>
</gene>
<keyword evidence="1 2" id="KW-0238">DNA-binding</keyword>
<reference evidence="6 7" key="1">
    <citation type="journal article" date="2018" name="PLoS Pathog.">
        <title>Evolution of structural diversity of trichothecenes, a family of toxins produced by plant pathogenic and entomopathogenic fungi.</title>
        <authorList>
            <person name="Proctor R.H."/>
            <person name="McCormick S.P."/>
            <person name="Kim H.S."/>
            <person name="Cardoza R.E."/>
            <person name="Stanley A.M."/>
            <person name="Lindo L."/>
            <person name="Kelly A."/>
            <person name="Brown D.W."/>
            <person name="Lee T."/>
            <person name="Vaughan M.M."/>
            <person name="Alexander N.J."/>
            <person name="Busman M."/>
            <person name="Gutierrez S."/>
        </authorList>
    </citation>
    <scope>NUCLEOTIDE SEQUENCE [LARGE SCALE GENOMIC DNA]</scope>
    <source>
        <strain evidence="6 7">IBT 40837</strain>
    </source>
</reference>
<organism evidence="6 7">
    <name type="scientific">Trichoderma arundinaceum</name>
    <dbReference type="NCBI Taxonomy" id="490622"/>
    <lineage>
        <taxon>Eukaryota</taxon>
        <taxon>Fungi</taxon>
        <taxon>Dikarya</taxon>
        <taxon>Ascomycota</taxon>
        <taxon>Pezizomycotina</taxon>
        <taxon>Sordariomycetes</taxon>
        <taxon>Hypocreomycetidae</taxon>
        <taxon>Hypocreales</taxon>
        <taxon>Hypocreaceae</taxon>
        <taxon>Trichoderma</taxon>
    </lineage>
</organism>
<evidence type="ECO:0000256" key="2">
    <source>
        <dbReference type="RuleBase" id="RU000682"/>
    </source>
</evidence>
<dbReference type="Gene3D" id="1.10.10.60">
    <property type="entry name" value="Homeodomain-like"/>
    <property type="match status" value="1"/>
</dbReference>
<keyword evidence="7" id="KW-1185">Reference proteome</keyword>
<dbReference type="PROSITE" id="PS50071">
    <property type="entry name" value="HOMEOBOX_2"/>
    <property type="match status" value="1"/>
</dbReference>
<dbReference type="InterPro" id="IPR009057">
    <property type="entry name" value="Homeodomain-like_sf"/>
</dbReference>
<dbReference type="SMART" id="SM00450">
    <property type="entry name" value="RHOD"/>
    <property type="match status" value="1"/>
</dbReference>
<dbReference type="SUPFAM" id="SSF52821">
    <property type="entry name" value="Rhodanese/Cell cycle control phosphatase"/>
    <property type="match status" value="1"/>
</dbReference>
<dbReference type="SUPFAM" id="SSF46689">
    <property type="entry name" value="Homeodomain-like"/>
    <property type="match status" value="1"/>
</dbReference>
<feature type="region of interest" description="Disordered" evidence="3">
    <location>
        <begin position="1"/>
        <end position="27"/>
    </location>
</feature>
<keyword evidence="1 2" id="KW-0371">Homeobox</keyword>
<accession>A0A395NQ63</accession>
<keyword evidence="1 2" id="KW-0539">Nucleus</keyword>
<feature type="region of interest" description="Disordered" evidence="3">
    <location>
        <begin position="948"/>
        <end position="992"/>
    </location>
</feature>
<dbReference type="PROSITE" id="PS50206">
    <property type="entry name" value="RHODANESE_3"/>
    <property type="match status" value="1"/>
</dbReference>